<dbReference type="InterPro" id="IPR018297">
    <property type="entry name" value="A/G_cyclase_CS"/>
</dbReference>
<dbReference type="GO" id="GO:0004016">
    <property type="term" value="F:adenylate cyclase activity"/>
    <property type="evidence" value="ECO:0007669"/>
    <property type="project" value="TreeGrafter"/>
</dbReference>
<proteinExistence type="inferred from homology"/>
<feature type="domain" description="Guanylate cyclase" evidence="9">
    <location>
        <begin position="1188"/>
        <end position="1325"/>
    </location>
</feature>
<feature type="region of interest" description="Disordered" evidence="8">
    <location>
        <begin position="605"/>
        <end position="701"/>
    </location>
</feature>
<dbReference type="SUPFAM" id="SSF55073">
    <property type="entry name" value="Nucleotide cyclase"/>
    <property type="match status" value="1"/>
</dbReference>
<dbReference type="CDD" id="cd07302">
    <property type="entry name" value="CHD"/>
    <property type="match status" value="1"/>
</dbReference>
<dbReference type="InParanoid" id="A0A2V0P5J9"/>
<name>A0A2V0P5J9_9CHLO</name>
<dbReference type="STRING" id="307507.A0A2V0P5J9"/>
<evidence type="ECO:0000256" key="4">
    <source>
        <dbReference type="ARBA" id="ARBA00022989"/>
    </source>
</evidence>
<dbReference type="InterPro" id="IPR050401">
    <property type="entry name" value="Cyclic_nucleotide_synthase"/>
</dbReference>
<evidence type="ECO:0000256" key="3">
    <source>
        <dbReference type="ARBA" id="ARBA00022741"/>
    </source>
</evidence>
<dbReference type="GO" id="GO:0001653">
    <property type="term" value="F:peptide receptor activity"/>
    <property type="evidence" value="ECO:0007669"/>
    <property type="project" value="TreeGrafter"/>
</dbReference>
<evidence type="ECO:0000256" key="5">
    <source>
        <dbReference type="ARBA" id="ARBA00023136"/>
    </source>
</evidence>
<evidence type="ECO:0000259" key="9">
    <source>
        <dbReference type="PROSITE" id="PS50125"/>
    </source>
</evidence>
<feature type="compositionally biased region" description="Low complexity" evidence="8">
    <location>
        <begin position="628"/>
        <end position="648"/>
    </location>
</feature>
<feature type="compositionally biased region" description="Low complexity" evidence="8">
    <location>
        <begin position="315"/>
        <end position="346"/>
    </location>
</feature>
<feature type="compositionally biased region" description="Low complexity" evidence="8">
    <location>
        <begin position="987"/>
        <end position="997"/>
    </location>
</feature>
<keyword evidence="3" id="KW-0547">Nucleotide-binding</keyword>
<dbReference type="GO" id="GO:0004383">
    <property type="term" value="F:guanylate cyclase activity"/>
    <property type="evidence" value="ECO:0007669"/>
    <property type="project" value="TreeGrafter"/>
</dbReference>
<dbReference type="SMART" id="SM00044">
    <property type="entry name" value="CYCc"/>
    <property type="match status" value="1"/>
</dbReference>
<evidence type="ECO:0000256" key="2">
    <source>
        <dbReference type="ARBA" id="ARBA00022692"/>
    </source>
</evidence>
<feature type="compositionally biased region" description="Low complexity" evidence="8">
    <location>
        <begin position="212"/>
        <end position="221"/>
    </location>
</feature>
<evidence type="ECO:0000256" key="1">
    <source>
        <dbReference type="ARBA" id="ARBA00004370"/>
    </source>
</evidence>
<dbReference type="PANTHER" id="PTHR11920">
    <property type="entry name" value="GUANYLYL CYCLASE"/>
    <property type="match status" value="1"/>
</dbReference>
<feature type="compositionally biased region" description="Low complexity" evidence="8">
    <location>
        <begin position="232"/>
        <end position="243"/>
    </location>
</feature>
<dbReference type="GO" id="GO:0005886">
    <property type="term" value="C:plasma membrane"/>
    <property type="evidence" value="ECO:0007669"/>
    <property type="project" value="TreeGrafter"/>
</dbReference>
<dbReference type="Gene3D" id="3.30.70.1230">
    <property type="entry name" value="Nucleotide cyclase"/>
    <property type="match status" value="1"/>
</dbReference>
<keyword evidence="11" id="KW-1185">Reference proteome</keyword>
<feature type="region of interest" description="Disordered" evidence="8">
    <location>
        <begin position="14"/>
        <end position="41"/>
    </location>
</feature>
<feature type="compositionally biased region" description="Low complexity" evidence="8">
    <location>
        <begin position="24"/>
        <end position="33"/>
    </location>
</feature>
<feature type="region of interest" description="Disordered" evidence="8">
    <location>
        <begin position="943"/>
        <end position="1062"/>
    </location>
</feature>
<evidence type="ECO:0000313" key="10">
    <source>
        <dbReference type="EMBL" id="GBF95128.1"/>
    </source>
</evidence>
<feature type="compositionally biased region" description="Low complexity" evidence="8">
    <location>
        <begin position="674"/>
        <end position="701"/>
    </location>
</feature>
<organism evidence="10 11">
    <name type="scientific">Raphidocelis subcapitata</name>
    <dbReference type="NCBI Taxonomy" id="307507"/>
    <lineage>
        <taxon>Eukaryota</taxon>
        <taxon>Viridiplantae</taxon>
        <taxon>Chlorophyta</taxon>
        <taxon>core chlorophytes</taxon>
        <taxon>Chlorophyceae</taxon>
        <taxon>CS clade</taxon>
        <taxon>Sphaeropleales</taxon>
        <taxon>Selenastraceae</taxon>
        <taxon>Raphidocelis</taxon>
    </lineage>
</organism>
<feature type="compositionally biased region" description="Low complexity" evidence="8">
    <location>
        <begin position="1004"/>
        <end position="1029"/>
    </location>
</feature>
<dbReference type="OrthoDB" id="548029at2759"/>
<feature type="compositionally biased region" description="Basic residues" evidence="8">
    <location>
        <begin position="649"/>
        <end position="660"/>
    </location>
</feature>
<dbReference type="Pfam" id="PF00211">
    <property type="entry name" value="Guanylate_cyc"/>
    <property type="match status" value="1"/>
</dbReference>
<evidence type="ECO:0000256" key="7">
    <source>
        <dbReference type="RuleBase" id="RU000405"/>
    </source>
</evidence>
<dbReference type="Proteomes" id="UP000247498">
    <property type="component" value="Unassembled WGS sequence"/>
</dbReference>
<protein>
    <recommendedName>
        <fullName evidence="9">Guanylate cyclase domain-containing protein</fullName>
    </recommendedName>
</protein>
<keyword evidence="4" id="KW-1133">Transmembrane helix</keyword>
<feature type="region of interest" description="Disordered" evidence="8">
    <location>
        <begin position="160"/>
        <end position="278"/>
    </location>
</feature>
<comment type="subcellular location">
    <subcellularLocation>
        <location evidence="1">Membrane</location>
    </subcellularLocation>
</comment>
<feature type="compositionally biased region" description="Pro residues" evidence="8">
    <location>
        <begin position="1030"/>
        <end position="1040"/>
    </location>
</feature>
<comment type="caution">
    <text evidence="10">The sequence shown here is derived from an EMBL/GenBank/DDBJ whole genome shotgun (WGS) entry which is preliminary data.</text>
</comment>
<dbReference type="GO" id="GO:0007168">
    <property type="term" value="P:receptor guanylyl cyclase signaling pathway"/>
    <property type="evidence" value="ECO:0007669"/>
    <property type="project" value="TreeGrafter"/>
</dbReference>
<feature type="region of interest" description="Disordered" evidence="8">
    <location>
        <begin position="1459"/>
        <end position="1487"/>
    </location>
</feature>
<dbReference type="InterPro" id="IPR001054">
    <property type="entry name" value="A/G_cyclase"/>
</dbReference>
<accession>A0A2V0P5J9</accession>
<feature type="compositionally biased region" description="Pro residues" evidence="8">
    <location>
        <begin position="974"/>
        <end position="986"/>
    </location>
</feature>
<dbReference type="PANTHER" id="PTHR11920:SF335">
    <property type="entry name" value="GUANYLATE CYCLASE"/>
    <property type="match status" value="1"/>
</dbReference>
<dbReference type="PROSITE" id="PS00452">
    <property type="entry name" value="GUANYLATE_CYCLASE_1"/>
    <property type="match status" value="1"/>
</dbReference>
<feature type="compositionally biased region" description="Low complexity" evidence="8">
    <location>
        <begin position="793"/>
        <end position="820"/>
    </location>
</feature>
<evidence type="ECO:0000256" key="6">
    <source>
        <dbReference type="ARBA" id="ARBA00023239"/>
    </source>
</evidence>
<feature type="region of interest" description="Disordered" evidence="8">
    <location>
        <begin position="877"/>
        <end position="931"/>
    </location>
</feature>
<comment type="similarity">
    <text evidence="7">Belongs to the adenylyl cyclase class-4/guanylyl cyclase family.</text>
</comment>
<gene>
    <name evidence="10" type="ORF">Rsub_07712</name>
</gene>
<evidence type="ECO:0000313" key="11">
    <source>
        <dbReference type="Proteomes" id="UP000247498"/>
    </source>
</evidence>
<dbReference type="FunFam" id="3.30.70.1230:FF:000030">
    <property type="entry name" value="Si:ch211-215j19.12"/>
    <property type="match status" value="1"/>
</dbReference>
<feature type="compositionally biased region" description="Polar residues" evidence="8">
    <location>
        <begin position="751"/>
        <end position="763"/>
    </location>
</feature>
<dbReference type="GO" id="GO:0035556">
    <property type="term" value="P:intracellular signal transduction"/>
    <property type="evidence" value="ECO:0007669"/>
    <property type="project" value="InterPro"/>
</dbReference>
<feature type="compositionally biased region" description="Low complexity" evidence="8">
    <location>
        <begin position="1459"/>
        <end position="1478"/>
    </location>
</feature>
<feature type="compositionally biased region" description="Gly residues" evidence="8">
    <location>
        <begin position="191"/>
        <end position="211"/>
    </location>
</feature>
<keyword evidence="5" id="KW-0472">Membrane</keyword>
<feature type="compositionally biased region" description="Low complexity" evidence="8">
    <location>
        <begin position="877"/>
        <end position="886"/>
    </location>
</feature>
<dbReference type="EMBL" id="BDRX01000060">
    <property type="protein sequence ID" value="GBF95128.1"/>
    <property type="molecule type" value="Genomic_DNA"/>
</dbReference>
<feature type="compositionally biased region" description="Low complexity" evidence="8">
    <location>
        <begin position="897"/>
        <end position="930"/>
    </location>
</feature>
<feature type="region of interest" description="Disordered" evidence="8">
    <location>
        <begin position="72"/>
        <end position="116"/>
    </location>
</feature>
<feature type="compositionally biased region" description="Gly residues" evidence="8">
    <location>
        <begin position="78"/>
        <end position="93"/>
    </location>
</feature>
<feature type="region of interest" description="Disordered" evidence="8">
    <location>
        <begin position="299"/>
        <end position="370"/>
    </location>
</feature>
<keyword evidence="2" id="KW-0812">Transmembrane</keyword>
<reference evidence="10 11" key="1">
    <citation type="journal article" date="2018" name="Sci. Rep.">
        <title>Raphidocelis subcapitata (=Pseudokirchneriella subcapitata) provides an insight into genome evolution and environmental adaptations in the Sphaeropleales.</title>
        <authorList>
            <person name="Suzuki S."/>
            <person name="Yamaguchi H."/>
            <person name="Nakajima N."/>
            <person name="Kawachi M."/>
        </authorList>
    </citation>
    <scope>NUCLEOTIDE SEQUENCE [LARGE SCALE GENOMIC DNA]</scope>
    <source>
        <strain evidence="10 11">NIES-35</strain>
    </source>
</reference>
<feature type="compositionally biased region" description="Low complexity" evidence="8">
    <location>
        <begin position="1041"/>
        <end position="1062"/>
    </location>
</feature>
<feature type="region of interest" description="Disordered" evidence="8">
    <location>
        <begin position="733"/>
        <end position="833"/>
    </location>
</feature>
<dbReference type="GO" id="GO:0000166">
    <property type="term" value="F:nucleotide binding"/>
    <property type="evidence" value="ECO:0007669"/>
    <property type="project" value="UniProtKB-KW"/>
</dbReference>
<evidence type="ECO:0000256" key="8">
    <source>
        <dbReference type="SAM" id="MobiDB-lite"/>
    </source>
</evidence>
<dbReference type="PROSITE" id="PS50125">
    <property type="entry name" value="GUANYLATE_CYCLASE_2"/>
    <property type="match status" value="1"/>
</dbReference>
<keyword evidence="6 7" id="KW-0456">Lyase</keyword>
<sequence length="1487" mass="148842">MGLLGCLLCGAGPPRAPEDRGRRAPAAAASGEALRGVEAKEESHGARHVAFILAEAGGVRASSGDFARNGSTASSLAGGSGGCERGAGAGAGSGTATPRGVPAPPDGPGRPAHPDEGLVLRAALPHQPRKLPVVSRASLRAAFHRSSRAIVVLRVTDRAPTGAGAGPQSPRDAPAARGGWPHEREGSGHSACGGGGGGGAGAGRNGNGSGSSRGSPCGSPRRGPHVLLVREGAAASSAPGQQAAPPPDRPRAAGARGPAPSGGGASRRASRQDDGPSFAVRAASAHALRARSVSAWEALDGGEPQRGDPAGGDDGPPQFRAASASSLPGAGAPADGPAAPRAAPGLPRRRTSASGGERRASYGGAVDPSQSEHLARLEPVYLNRALQSALDVRTLEEYTFTQEKQLLRNPMLVLLLENCVRRLLAGKATSVRQYLPYFSSPATRAAATPGAGVAQFMALQITACGFLDEEDATVAPALFLCYAPASQLEITSQLKRDHMALAHIPSMVTVIANDGRVLHQNGGSVAYMGFLLGSGDGGGGCFGCAGGLSIADAAHPLRRLFAREPAALEDLMATTAAGKASGAGAGRPCSAHATWIGIVRMQPQLDLTEPPPPEDGGGAAAVQQGPDEAAAAQQEQAAAAAYQQAVPGHAHRHHHHHRHQQQQQQQEEEEEGQQQEGQQQQRQQQQRQEGQPRGGAQQAPPAALPAVPLSLLSEPRSDSGLLSQASVVTIASRVPPCRAPPSGGRTPDSAAPSSPRSGAQSWADSPRHAVARCSGESNGDGSCSSGGGGGVAATGAAGAAGAAGAPGAAGATGAAGAAPAPSAPRPESPRLRSIFDSGARISLSHPQQRVKSGATALLRGSRAMRMMGSAAAAAAAAPAAGARGNSAPPPPQGEPFAAGRGAARSPRAHQQPGAQAATASGSSGDATRAAPATRLVVSADFAAAAASPDPEPGAGGRAAKSVRRHSAQPALPQHAPPPDPASPPRSPRSMLGPRPALSGGGGAAAAANSMRRARSCSSPGMHAGSSSGAGPPPPGPPLAARPPAALRAASTSPRRPSLSALSRLLTMRRGSRGSEQSAAGSAGQSAAWEAEAECYHEVQASRFQDPVSGEEVTLLVQTDVSGRAAAELQLRRVLDAEHALLEEILPRQVLEAMTVSALREAAAAGGTPAPLLGPGDALKLALHHEQVSILFADIVGFTAMAKAQPPAAVMALLNELFTRFDLLLERHSVYKVETIGDCYMVAGGLGFRSVLQSQVDPLHAQRTLGFAKAMLEAASEVTMPGTTPPAKVVLRVGIHSGPAMSGVVGVRMPRFCLFGDTVNTASRMESTGPPGRIHVSAHTRALIGGEQWVPTGGVAVKGKGVMQTFIFDDTPGAAAAAALRRQSRSRSQRRMAAAAAAVEAAAAEEAAAAAAVAAEAGVPDAGAWEAAAAEGAGAEAAAPPAVEAAATVAAAAEPAAAQPAAAEAAAAAGAREAQQELAQPQAGAGAA</sequence>
<dbReference type="InterPro" id="IPR029787">
    <property type="entry name" value="Nucleotide_cyclase"/>
</dbReference>